<keyword evidence="3 9" id="KW-0813">Transport</keyword>
<evidence type="ECO:0000259" key="10">
    <source>
        <dbReference type="PROSITE" id="PS50928"/>
    </source>
</evidence>
<dbReference type="AlphaFoldDB" id="A0A075SCM0"/>
<dbReference type="Gene3D" id="1.10.3720.10">
    <property type="entry name" value="MetI-like"/>
    <property type="match status" value="1"/>
</dbReference>
<feature type="transmembrane region" description="Helical" evidence="9">
    <location>
        <begin position="168"/>
        <end position="185"/>
    </location>
</feature>
<dbReference type="GO" id="GO:0006865">
    <property type="term" value="P:amino acid transport"/>
    <property type="evidence" value="ECO:0007669"/>
    <property type="project" value="UniProtKB-KW"/>
</dbReference>
<evidence type="ECO:0000256" key="6">
    <source>
        <dbReference type="ARBA" id="ARBA00022970"/>
    </source>
</evidence>
<dbReference type="InterPro" id="IPR000515">
    <property type="entry name" value="MetI-like"/>
</dbReference>
<keyword evidence="6" id="KW-0029">Amino-acid transport</keyword>
<keyword evidence="8 9" id="KW-0472">Membrane</keyword>
<dbReference type="GO" id="GO:0043190">
    <property type="term" value="C:ATP-binding cassette (ABC) transporter complex"/>
    <property type="evidence" value="ECO:0007669"/>
    <property type="project" value="InterPro"/>
</dbReference>
<evidence type="ECO:0000256" key="9">
    <source>
        <dbReference type="RuleBase" id="RU363032"/>
    </source>
</evidence>
<comment type="similarity">
    <text evidence="2">Belongs to the binding-protein-dependent transport system permease family. HisMQ subfamily.</text>
</comment>
<feature type="transmembrane region" description="Helical" evidence="9">
    <location>
        <begin position="197"/>
        <end position="218"/>
    </location>
</feature>
<evidence type="ECO:0000313" key="11">
    <source>
        <dbReference type="EMBL" id="AIG43117.1"/>
    </source>
</evidence>
<dbReference type="PATRIC" id="fig|1214179.4.peg.626"/>
<evidence type="ECO:0000256" key="5">
    <source>
        <dbReference type="ARBA" id="ARBA00022692"/>
    </source>
</evidence>
<sequence length="232" mass="25871">MTVLTTSPYAWENWVSYFKDFPTFFHGFLFTLAISVGAFIMAMFLGIVFGSLSSSKNKVLKIIARVYVEYYQNTPLLVQFMIVYYGLPLISNYVLMPSIYWTAVICIGLYHGAYIAEVIRAGIEAVPTGQTEAALSQGFTQSETMRIIILPQAIPTILPPLTNQVVNLIKNTATVAIISGADIMFMTKSWSAMNANYIPAFAGAAFLYFIMCFPVASWGRRIEEKNKSAFSH</sequence>
<evidence type="ECO:0000256" key="3">
    <source>
        <dbReference type="ARBA" id="ARBA00022448"/>
    </source>
</evidence>
<feature type="transmembrane region" description="Helical" evidence="9">
    <location>
        <begin position="70"/>
        <end position="87"/>
    </location>
</feature>
<dbReference type="InterPro" id="IPR043429">
    <property type="entry name" value="ArtM/GltK/GlnP/TcyL/YhdX-like"/>
</dbReference>
<keyword evidence="7 9" id="KW-1133">Transmembrane helix</keyword>
<dbReference type="RefSeq" id="WP_024382219.1">
    <property type="nucleotide sequence ID" value="NZ_ALLE01000022.1"/>
</dbReference>
<dbReference type="GO" id="GO:0022857">
    <property type="term" value="F:transmembrane transporter activity"/>
    <property type="evidence" value="ECO:0007669"/>
    <property type="project" value="InterPro"/>
</dbReference>
<name>A0A075SCM0_STRSU</name>
<evidence type="ECO:0000256" key="7">
    <source>
        <dbReference type="ARBA" id="ARBA00022989"/>
    </source>
</evidence>
<organism evidence="11 12">
    <name type="scientific">Streptococcus suis 6407</name>
    <dbReference type="NCBI Taxonomy" id="1214179"/>
    <lineage>
        <taxon>Bacteria</taxon>
        <taxon>Bacillati</taxon>
        <taxon>Bacillota</taxon>
        <taxon>Bacilli</taxon>
        <taxon>Lactobacillales</taxon>
        <taxon>Streptococcaceae</taxon>
        <taxon>Streptococcus</taxon>
    </lineage>
</organism>
<dbReference type="EMBL" id="CP008921">
    <property type="protein sequence ID" value="AIG43117.1"/>
    <property type="molecule type" value="Genomic_DNA"/>
</dbReference>
<dbReference type="HOGENOM" id="CLU_019602_1_0_9"/>
<evidence type="ECO:0000256" key="8">
    <source>
        <dbReference type="ARBA" id="ARBA00023136"/>
    </source>
</evidence>
<dbReference type="Pfam" id="PF00528">
    <property type="entry name" value="BPD_transp_1"/>
    <property type="match status" value="1"/>
</dbReference>
<dbReference type="PANTHER" id="PTHR30614">
    <property type="entry name" value="MEMBRANE COMPONENT OF AMINO ACID ABC TRANSPORTER"/>
    <property type="match status" value="1"/>
</dbReference>
<proteinExistence type="inferred from homology"/>
<evidence type="ECO:0000256" key="4">
    <source>
        <dbReference type="ARBA" id="ARBA00022475"/>
    </source>
</evidence>
<reference evidence="11 12" key="1">
    <citation type="journal article" date="2014" name="Genome Announc.">
        <title>Whole-Genome Sequence of Streptococcus suis Serotype 4 Reference Strain 6407.</title>
        <authorList>
            <person name="Wang K."/>
            <person name="Chen J."/>
            <person name="Yao H."/>
            <person name="Lu C."/>
        </authorList>
    </citation>
    <scope>NUCLEOTIDE SEQUENCE [LARGE SCALE GENOMIC DNA]</scope>
    <source>
        <strain evidence="11">6407</strain>
    </source>
</reference>
<feature type="transmembrane region" description="Helical" evidence="9">
    <location>
        <begin position="99"/>
        <end position="116"/>
    </location>
</feature>
<feature type="domain" description="ABC transmembrane type-1" evidence="10">
    <location>
        <begin position="28"/>
        <end position="219"/>
    </location>
</feature>
<comment type="subcellular location">
    <subcellularLocation>
        <location evidence="1 9">Cell membrane</location>
        <topology evidence="1 9">Multi-pass membrane protein</topology>
    </subcellularLocation>
</comment>
<keyword evidence="4" id="KW-1003">Cell membrane</keyword>
<feature type="transmembrane region" description="Helical" evidence="9">
    <location>
        <begin position="24"/>
        <end position="49"/>
    </location>
</feature>
<evidence type="ECO:0000256" key="1">
    <source>
        <dbReference type="ARBA" id="ARBA00004651"/>
    </source>
</evidence>
<evidence type="ECO:0000313" key="12">
    <source>
        <dbReference type="Proteomes" id="UP000028185"/>
    </source>
</evidence>
<dbReference type="InterPro" id="IPR035906">
    <property type="entry name" value="MetI-like_sf"/>
</dbReference>
<accession>A0A075SCM0</accession>
<dbReference type="InterPro" id="IPR010065">
    <property type="entry name" value="AA_ABC_transptr_permease_3TM"/>
</dbReference>
<dbReference type="PANTHER" id="PTHR30614:SF20">
    <property type="entry name" value="GLUTAMINE TRANSPORT SYSTEM PERMEASE PROTEIN GLNP"/>
    <property type="match status" value="1"/>
</dbReference>
<keyword evidence="5 9" id="KW-0812">Transmembrane</keyword>
<dbReference type="CDD" id="cd06261">
    <property type="entry name" value="TM_PBP2"/>
    <property type="match status" value="1"/>
</dbReference>
<dbReference type="Proteomes" id="UP000028185">
    <property type="component" value="Chromosome"/>
</dbReference>
<protein>
    <submittedName>
        <fullName evidence="11">Glutamine ABC transporter permease</fullName>
    </submittedName>
</protein>
<evidence type="ECO:0000256" key="2">
    <source>
        <dbReference type="ARBA" id="ARBA00010072"/>
    </source>
</evidence>
<dbReference type="PROSITE" id="PS50928">
    <property type="entry name" value="ABC_TM1"/>
    <property type="match status" value="1"/>
</dbReference>
<gene>
    <name evidence="11" type="ORF">ID09_03305</name>
</gene>
<dbReference type="NCBIfam" id="TIGR01726">
    <property type="entry name" value="HEQRo_perm_3TM"/>
    <property type="match status" value="1"/>
</dbReference>
<dbReference type="SUPFAM" id="SSF161098">
    <property type="entry name" value="MetI-like"/>
    <property type="match status" value="1"/>
</dbReference>